<evidence type="ECO:0000313" key="3">
    <source>
        <dbReference type="EMBL" id="VEH70387.1"/>
    </source>
</evidence>
<sequence>MEDIVDFNTQVPEEAEQLDQLQEGDSLINRGVDDVLDEGYTAPERWSVGQGFGNTFAEMHRGETIEQRIRQEQPEVVRDDTPWNPNGEERQVGRERAGRLMRVQGSGGEDTLGVDVGFSGGAASAEEAAMHIIRDDQDEDDDL</sequence>
<feature type="domain" description="DUF5709" evidence="2">
    <location>
        <begin position="91"/>
        <end position="135"/>
    </location>
</feature>
<evidence type="ECO:0000259" key="2">
    <source>
        <dbReference type="Pfam" id="PF18970"/>
    </source>
</evidence>
<name>A0A3S4Y7G9_9ACTN</name>
<dbReference type="InterPro" id="IPR043763">
    <property type="entry name" value="DUF5709"/>
</dbReference>
<gene>
    <name evidence="3" type="ORF">NCTC12967_01682</name>
</gene>
<dbReference type="Pfam" id="PF18970">
    <property type="entry name" value="DUF5709"/>
    <property type="match status" value="1"/>
</dbReference>
<evidence type="ECO:0000256" key="1">
    <source>
        <dbReference type="SAM" id="MobiDB-lite"/>
    </source>
</evidence>
<dbReference type="GeneID" id="64407147"/>
<accession>A0A3S4Y7G9</accession>
<dbReference type="Proteomes" id="UP000273044">
    <property type="component" value="Chromosome"/>
</dbReference>
<feature type="region of interest" description="Disordered" evidence="1">
    <location>
        <begin position="75"/>
        <end position="96"/>
    </location>
</feature>
<keyword evidence="4" id="KW-1185">Reference proteome</keyword>
<evidence type="ECO:0000313" key="4">
    <source>
        <dbReference type="Proteomes" id="UP000273044"/>
    </source>
</evidence>
<proteinExistence type="predicted"/>
<dbReference type="EMBL" id="LR134406">
    <property type="protein sequence ID" value="VEH70387.1"/>
    <property type="molecule type" value="Genomic_DNA"/>
</dbReference>
<dbReference type="RefSeq" id="WP_061786927.1">
    <property type="nucleotide sequence ID" value="NZ_CAUVFS010000006.1"/>
</dbReference>
<reference evidence="3 4" key="1">
    <citation type="submission" date="2018-12" db="EMBL/GenBank/DDBJ databases">
        <authorList>
            <consortium name="Pathogen Informatics"/>
        </authorList>
    </citation>
    <scope>NUCLEOTIDE SEQUENCE [LARGE SCALE GENOMIC DNA]</scope>
    <source>
        <strain evidence="3 4">NCTC12967</strain>
    </source>
</reference>
<dbReference type="AlphaFoldDB" id="A0A3S4Y7G9"/>
<protein>
    <recommendedName>
        <fullName evidence="2">DUF5709 domain-containing protein</fullName>
    </recommendedName>
</protein>
<organism evidence="3 4">
    <name type="scientific">Arachnia propionica</name>
    <dbReference type="NCBI Taxonomy" id="1750"/>
    <lineage>
        <taxon>Bacteria</taxon>
        <taxon>Bacillati</taxon>
        <taxon>Actinomycetota</taxon>
        <taxon>Actinomycetes</taxon>
        <taxon>Propionibacteriales</taxon>
        <taxon>Propionibacteriaceae</taxon>
        <taxon>Arachnia</taxon>
    </lineage>
</organism>